<dbReference type="EMBL" id="CP086356">
    <property type="protein sequence ID" value="UNI17424.1"/>
    <property type="molecule type" value="Genomic_DNA"/>
</dbReference>
<feature type="transmembrane region" description="Helical" evidence="6">
    <location>
        <begin position="472"/>
        <end position="494"/>
    </location>
</feature>
<name>A0A9Q8QB80_9HYPO</name>
<dbReference type="Pfam" id="PF02535">
    <property type="entry name" value="Zip"/>
    <property type="match status" value="2"/>
</dbReference>
<keyword evidence="2 6" id="KW-0812">Transmembrane</keyword>
<evidence type="ECO:0000256" key="6">
    <source>
        <dbReference type="SAM" id="Phobius"/>
    </source>
</evidence>
<feature type="transmembrane region" description="Helical" evidence="6">
    <location>
        <begin position="316"/>
        <end position="335"/>
    </location>
</feature>
<evidence type="ECO:0000313" key="8">
    <source>
        <dbReference type="EMBL" id="UNI17424.1"/>
    </source>
</evidence>
<keyword evidence="3 6" id="KW-1133">Transmembrane helix</keyword>
<feature type="transmembrane region" description="Helical" evidence="6">
    <location>
        <begin position="399"/>
        <end position="419"/>
    </location>
</feature>
<keyword evidence="4 6" id="KW-0472">Membrane</keyword>
<gene>
    <name evidence="8" type="primary">ZRT1</name>
    <name evidence="8" type="ORF">JDV02_003767</name>
</gene>
<feature type="signal peptide" evidence="7">
    <location>
        <begin position="1"/>
        <end position="18"/>
    </location>
</feature>
<keyword evidence="9" id="KW-1185">Reference proteome</keyword>
<dbReference type="GO" id="GO:0005385">
    <property type="term" value="F:zinc ion transmembrane transporter activity"/>
    <property type="evidence" value="ECO:0007669"/>
    <property type="project" value="TreeGrafter"/>
</dbReference>
<sequence length="498" mass="52184">MHARLYTVSLAFVGVAVASRSGVFPRQTAAPSTTASSAPQVTAISSCHFHGSQMFCMAGTTEFQVKTTPTQTTDIPAQFTDCHSHGAEMYCVAPNGDDVEVDPQTDEGTEGGNHDHDHDHDSGSGSSGNKHCHFHAGVEHCVGEGESESGGSGAQCGKVARDYNVPLRVGLLFVILATSALGVFGPILLTKLLPNKLNVTFTVLKQFGTGIIISTAFVHLYTHASLMFGNKCIGDLGYEGVTSAIVMAGIFLSFVVEFIGHRIVLAKTRRAASLSFEERARAMLSNEVVSILVMEAGILFHSLLIGLTLVVAGDSFFLTLFVVILFHQIFEGLALGSRIATIGTSTDTSVTHGHGVFNNGTAARDTDKSANSPTADTMRLSPAPEGATAPAGLSMKKKLGLASLFAFITPIGMAIGIGVLHKFNGNDRSTLLAIGTLDALSAGILVWVGLVEMWAADWMTGAHGKRPELADANLLTVGLAGVALVAGMALMSLLGKWA</sequence>
<evidence type="ECO:0000256" key="4">
    <source>
        <dbReference type="ARBA" id="ARBA00023136"/>
    </source>
</evidence>
<feature type="transmembrane region" description="Helical" evidence="6">
    <location>
        <begin position="241"/>
        <end position="260"/>
    </location>
</feature>
<feature type="transmembrane region" description="Helical" evidence="6">
    <location>
        <begin position="201"/>
        <end position="221"/>
    </location>
</feature>
<dbReference type="OrthoDB" id="448280at2759"/>
<evidence type="ECO:0000256" key="5">
    <source>
        <dbReference type="SAM" id="MobiDB-lite"/>
    </source>
</evidence>
<proteinExistence type="predicted"/>
<feature type="compositionally biased region" description="Acidic residues" evidence="5">
    <location>
        <begin position="97"/>
        <end position="109"/>
    </location>
</feature>
<feature type="transmembrane region" description="Helical" evidence="6">
    <location>
        <begin position="288"/>
        <end position="310"/>
    </location>
</feature>
<comment type="subcellular location">
    <subcellularLocation>
        <location evidence="1">Membrane</location>
        <topology evidence="1">Multi-pass membrane protein</topology>
    </subcellularLocation>
</comment>
<organism evidence="8 9">
    <name type="scientific">Purpureocillium takamizusanense</name>
    <dbReference type="NCBI Taxonomy" id="2060973"/>
    <lineage>
        <taxon>Eukaryota</taxon>
        <taxon>Fungi</taxon>
        <taxon>Dikarya</taxon>
        <taxon>Ascomycota</taxon>
        <taxon>Pezizomycotina</taxon>
        <taxon>Sordariomycetes</taxon>
        <taxon>Hypocreomycetidae</taxon>
        <taxon>Hypocreales</taxon>
        <taxon>Ophiocordycipitaceae</taxon>
        <taxon>Purpureocillium</taxon>
    </lineage>
</organism>
<dbReference type="InterPro" id="IPR003689">
    <property type="entry name" value="ZIP"/>
</dbReference>
<dbReference type="KEGG" id="ptkz:JDV02_003767"/>
<feature type="compositionally biased region" description="Basic and acidic residues" evidence="5">
    <location>
        <begin position="112"/>
        <end position="122"/>
    </location>
</feature>
<reference evidence="8" key="1">
    <citation type="submission" date="2021-11" db="EMBL/GenBank/DDBJ databases">
        <title>Purpureocillium_takamizusanense_genome.</title>
        <authorList>
            <person name="Nguyen N.-H."/>
        </authorList>
    </citation>
    <scope>NUCLEOTIDE SEQUENCE</scope>
    <source>
        <strain evidence="8">PT3</strain>
    </source>
</reference>
<dbReference type="AlphaFoldDB" id="A0A9Q8QB80"/>
<evidence type="ECO:0000256" key="3">
    <source>
        <dbReference type="ARBA" id="ARBA00022989"/>
    </source>
</evidence>
<accession>A0A9Q8QB80</accession>
<evidence type="ECO:0000256" key="7">
    <source>
        <dbReference type="SAM" id="SignalP"/>
    </source>
</evidence>
<dbReference type="RefSeq" id="XP_047840905.1">
    <property type="nucleotide sequence ID" value="XM_047984930.1"/>
</dbReference>
<dbReference type="GO" id="GO:0005886">
    <property type="term" value="C:plasma membrane"/>
    <property type="evidence" value="ECO:0007669"/>
    <property type="project" value="TreeGrafter"/>
</dbReference>
<dbReference type="PANTHER" id="PTHR11040">
    <property type="entry name" value="ZINC/IRON TRANSPORTER"/>
    <property type="match status" value="1"/>
</dbReference>
<keyword evidence="7" id="KW-0732">Signal</keyword>
<feature type="chain" id="PRO_5040387873" evidence="7">
    <location>
        <begin position="19"/>
        <end position="498"/>
    </location>
</feature>
<dbReference type="GeneID" id="72065723"/>
<dbReference type="Proteomes" id="UP000829364">
    <property type="component" value="Chromosome 3"/>
</dbReference>
<feature type="region of interest" description="Disordered" evidence="5">
    <location>
        <begin position="93"/>
        <end position="129"/>
    </location>
</feature>
<feature type="transmembrane region" description="Helical" evidence="6">
    <location>
        <begin position="169"/>
        <end position="189"/>
    </location>
</feature>
<evidence type="ECO:0000256" key="1">
    <source>
        <dbReference type="ARBA" id="ARBA00004141"/>
    </source>
</evidence>
<evidence type="ECO:0000313" key="9">
    <source>
        <dbReference type="Proteomes" id="UP000829364"/>
    </source>
</evidence>
<feature type="transmembrane region" description="Helical" evidence="6">
    <location>
        <begin position="431"/>
        <end position="451"/>
    </location>
</feature>
<evidence type="ECO:0000256" key="2">
    <source>
        <dbReference type="ARBA" id="ARBA00022692"/>
    </source>
</evidence>
<dbReference type="PANTHER" id="PTHR11040:SF44">
    <property type="entry name" value="PROTEIN ZNTC-RELATED"/>
    <property type="match status" value="1"/>
</dbReference>
<feature type="region of interest" description="Disordered" evidence="5">
    <location>
        <begin position="353"/>
        <end position="389"/>
    </location>
</feature>
<protein>
    <submittedName>
        <fullName evidence="8">High-affinity Zn(2+) transporter zrt1</fullName>
    </submittedName>
</protein>